<keyword evidence="3" id="KW-1185">Reference proteome</keyword>
<accession>A0A914VLF6</accession>
<dbReference type="Proteomes" id="UP000887566">
    <property type="component" value="Unplaced"/>
</dbReference>
<evidence type="ECO:0000256" key="1">
    <source>
        <dbReference type="SAM" id="MobiDB-lite"/>
    </source>
</evidence>
<sequence>MPLRPLSACLLLLAVQLVVSSLVMKRDRTWRVSNRECRHENDYCMFAYKRSGAIYTAPGLCTCDTSRECQLKKRTDKRWYFTCQVPIPYPEEYYEDDQEEEQQSNDSESALQLLRLQN</sequence>
<dbReference type="AlphaFoldDB" id="A0A914VLF6"/>
<dbReference type="WBParaSite" id="PSAMB.scaffold211size65383.g3329.t1">
    <property type="protein sequence ID" value="PSAMB.scaffold211size65383.g3329.t1"/>
    <property type="gene ID" value="PSAMB.scaffold211size65383.g3329"/>
</dbReference>
<evidence type="ECO:0000313" key="3">
    <source>
        <dbReference type="Proteomes" id="UP000887566"/>
    </source>
</evidence>
<feature type="compositionally biased region" description="Acidic residues" evidence="1">
    <location>
        <begin position="94"/>
        <end position="103"/>
    </location>
</feature>
<feature type="region of interest" description="Disordered" evidence="1">
    <location>
        <begin position="94"/>
        <end position="118"/>
    </location>
</feature>
<keyword evidence="2" id="KW-0732">Signal</keyword>
<feature type="chain" id="PRO_5037311309" evidence="2">
    <location>
        <begin position="21"/>
        <end position="118"/>
    </location>
</feature>
<evidence type="ECO:0000313" key="4">
    <source>
        <dbReference type="WBParaSite" id="PSAMB.scaffold211size65383.g3329.t1"/>
    </source>
</evidence>
<reference evidence="4" key="1">
    <citation type="submission" date="2022-11" db="UniProtKB">
        <authorList>
            <consortium name="WormBaseParasite"/>
        </authorList>
    </citation>
    <scope>IDENTIFICATION</scope>
</reference>
<name>A0A914VLF6_9BILA</name>
<proteinExistence type="predicted"/>
<feature type="signal peptide" evidence="2">
    <location>
        <begin position="1"/>
        <end position="20"/>
    </location>
</feature>
<organism evidence="3 4">
    <name type="scientific">Plectus sambesii</name>
    <dbReference type="NCBI Taxonomy" id="2011161"/>
    <lineage>
        <taxon>Eukaryota</taxon>
        <taxon>Metazoa</taxon>
        <taxon>Ecdysozoa</taxon>
        <taxon>Nematoda</taxon>
        <taxon>Chromadorea</taxon>
        <taxon>Plectida</taxon>
        <taxon>Plectina</taxon>
        <taxon>Plectoidea</taxon>
        <taxon>Plectidae</taxon>
        <taxon>Plectus</taxon>
    </lineage>
</organism>
<protein>
    <submittedName>
        <fullName evidence="4">Uncharacterized protein</fullName>
    </submittedName>
</protein>
<evidence type="ECO:0000256" key="2">
    <source>
        <dbReference type="SAM" id="SignalP"/>
    </source>
</evidence>